<dbReference type="InterPro" id="IPR022615">
    <property type="entry name" value="NqrA_C_domain"/>
</dbReference>
<dbReference type="InterPro" id="IPR008703">
    <property type="entry name" value="NqrA"/>
</dbReference>
<evidence type="ECO:0000259" key="9">
    <source>
        <dbReference type="Pfam" id="PF05896"/>
    </source>
</evidence>
<dbReference type="RefSeq" id="WP_264224536.1">
    <property type="nucleotide sequence ID" value="NZ_CP107716.1"/>
</dbReference>
<dbReference type="PANTHER" id="PTHR37839">
    <property type="entry name" value="NA(+)-TRANSLOCATING NADH-QUINONE REDUCTASE SUBUNIT A"/>
    <property type="match status" value="1"/>
</dbReference>
<accession>A0ABY6IJR1</accession>
<evidence type="ECO:0000256" key="8">
    <source>
        <dbReference type="HAMAP-Rule" id="MF_00425"/>
    </source>
</evidence>
<evidence type="ECO:0000256" key="6">
    <source>
        <dbReference type="ARBA" id="ARBA00023075"/>
    </source>
</evidence>
<dbReference type="InterPro" id="IPR056148">
    <property type="entry name" value="NQRA_2nd"/>
</dbReference>
<evidence type="ECO:0000256" key="2">
    <source>
        <dbReference type="ARBA" id="ARBA00022967"/>
    </source>
</evidence>
<protein>
    <recommendedName>
        <fullName evidence="8">Na(+)-translocating NADH-quinone reductase subunit A</fullName>
        <shortName evidence="8">Na(+)-NQR subunit A</shortName>
        <shortName evidence="8">Na(+)-translocating NQR subunit A</shortName>
        <ecNumber evidence="8">7.2.1.1</ecNumber>
    </recommendedName>
    <alternativeName>
        <fullName evidence="8">NQR complex subunit A</fullName>
    </alternativeName>
    <alternativeName>
        <fullName evidence="8">NQR-1 subunit A</fullName>
    </alternativeName>
</protein>
<evidence type="ECO:0000256" key="5">
    <source>
        <dbReference type="ARBA" id="ARBA00023065"/>
    </source>
</evidence>
<dbReference type="Pfam" id="PF11973">
    <property type="entry name" value="NQRA_SLBB"/>
    <property type="match status" value="1"/>
</dbReference>
<feature type="domain" description="Na(+)-translocating NADH-quinone reductase subunit A C-terminal" evidence="10">
    <location>
        <begin position="258"/>
        <end position="305"/>
    </location>
</feature>
<dbReference type="EC" id="7.2.1.1" evidence="8"/>
<evidence type="ECO:0000313" key="13">
    <source>
        <dbReference type="EMBL" id="UYQ73504.1"/>
    </source>
</evidence>
<dbReference type="EMBL" id="CP107716">
    <property type="protein sequence ID" value="UYQ73504.1"/>
    <property type="molecule type" value="Genomic_DNA"/>
</dbReference>
<keyword evidence="14" id="KW-1185">Reference proteome</keyword>
<keyword evidence="3 8" id="KW-0520">NAD</keyword>
<evidence type="ECO:0000256" key="4">
    <source>
        <dbReference type="ARBA" id="ARBA00023053"/>
    </source>
</evidence>
<feature type="domain" description="NqrA N-terminal barrel-sandwich hybrid" evidence="9">
    <location>
        <begin position="3"/>
        <end position="94"/>
    </location>
</feature>
<keyword evidence="6 8" id="KW-0830">Ubiquinone</keyword>
<comment type="subunit">
    <text evidence="8">Composed of six subunits; NqrA, NqrB, NqrC, NqrD, NqrE and NqrF.</text>
</comment>
<organism evidence="12 14">
    <name type="scientific">Pelagibacterium flavum</name>
    <dbReference type="NCBI Taxonomy" id="2984530"/>
    <lineage>
        <taxon>Bacteria</taxon>
        <taxon>Pseudomonadati</taxon>
        <taxon>Pseudomonadota</taxon>
        <taxon>Alphaproteobacteria</taxon>
        <taxon>Hyphomicrobiales</taxon>
        <taxon>Devosiaceae</taxon>
        <taxon>Pelagibacterium</taxon>
    </lineage>
</organism>
<evidence type="ECO:0000313" key="14">
    <source>
        <dbReference type="Proteomes" id="UP001163882"/>
    </source>
</evidence>
<comment type="function">
    <text evidence="8">NQR complex catalyzes the reduction of ubiquinone-1 to ubiquinol by two successive reactions, coupled with the transport of Na(+) ions from the cytoplasm to the periplasm. NqrA to NqrE are probably involved in the second step, the conversion of ubisemiquinone to ubiquinol.</text>
</comment>
<dbReference type="Proteomes" id="UP001163882">
    <property type="component" value="Chromosome"/>
</dbReference>
<keyword evidence="5 8" id="KW-0406">Ion transport</keyword>
<reference evidence="12" key="1">
    <citation type="submission" date="2022-10" db="EMBL/GenBank/DDBJ databases">
        <title>YIM 151497 complete genome.</title>
        <authorList>
            <person name="Chen X."/>
        </authorList>
    </citation>
    <scope>NUCLEOTIDE SEQUENCE</scope>
    <source>
        <strain evidence="12">YIM 151497</strain>
    </source>
</reference>
<feature type="domain" description="NqrA second alpha/beta" evidence="11">
    <location>
        <begin position="111"/>
        <end position="253"/>
    </location>
</feature>
<evidence type="ECO:0000256" key="1">
    <source>
        <dbReference type="ARBA" id="ARBA00022448"/>
    </source>
</evidence>
<keyword evidence="4 8" id="KW-0915">Sodium</keyword>
<dbReference type="EMBL" id="CP107716">
    <property type="protein sequence ID" value="UYQ70849.1"/>
    <property type="molecule type" value="Genomic_DNA"/>
</dbReference>
<comment type="catalytic activity">
    <reaction evidence="8">
        <text>a ubiquinone + n Na(+)(in) + NADH + H(+) = a ubiquinol + n Na(+)(out) + NAD(+)</text>
        <dbReference type="Rhea" id="RHEA:47748"/>
        <dbReference type="Rhea" id="RHEA-COMP:9565"/>
        <dbReference type="Rhea" id="RHEA-COMP:9566"/>
        <dbReference type="ChEBI" id="CHEBI:15378"/>
        <dbReference type="ChEBI" id="CHEBI:16389"/>
        <dbReference type="ChEBI" id="CHEBI:17976"/>
        <dbReference type="ChEBI" id="CHEBI:29101"/>
        <dbReference type="ChEBI" id="CHEBI:57540"/>
        <dbReference type="ChEBI" id="CHEBI:57945"/>
        <dbReference type="EC" id="7.2.1.1"/>
    </reaction>
</comment>
<dbReference type="HAMAP" id="MF_00425">
    <property type="entry name" value="NqrA"/>
    <property type="match status" value="1"/>
</dbReference>
<evidence type="ECO:0000256" key="7">
    <source>
        <dbReference type="ARBA" id="ARBA00023201"/>
    </source>
</evidence>
<gene>
    <name evidence="8" type="primary">nqrA</name>
    <name evidence="13" type="ORF">OF122_07045</name>
    <name evidence="12" type="ORF">OF122_12325</name>
</gene>
<dbReference type="PANTHER" id="PTHR37839:SF1">
    <property type="entry name" value="NA(+)-TRANSLOCATING NADH-QUINONE REDUCTASE SUBUNIT A"/>
    <property type="match status" value="1"/>
</dbReference>
<proteinExistence type="inferred from homology"/>
<name>A0ABY6IJR1_9HYPH</name>
<evidence type="ECO:0000313" key="12">
    <source>
        <dbReference type="EMBL" id="UYQ70849.1"/>
    </source>
</evidence>
<sequence length="415" mass="45112">MRIALRRGLTVPLKGTPEPKVDRAVEVTRVGLLGHDLGGIRAEMLVEPSERVSIGTPLFRARNNPRLVFCSPVSGEIERVEFGARRRLSEVSILNDGEDRRMEFDAAIASTQKGLRELLLACGQWPALRARPFDRIADPDGEAQAIFVTAIDTAPHAPDPRAIIDERREDFSRGLAALALLTAGPIFLCQADGLALGEDSKQLQIARFSGPHPAGLVGTHIAQLFRPREGQKVWHIGYQDVIAIGHLLATGRIDPFRVIALSGPGLRNPRLAQVPLGADLHALTRADLTPGSKTILSGSLIAGRESAFLGRYDRQVTIIERRQPARSHWLVEALRKAQKPAPFIPTQALEQSLGSNVPVVPLLRALSITDVEAAERLGCAWLAEEDMALATYLTGGQTDFGQRLRMVLDSLEAGA</sequence>
<evidence type="ECO:0000256" key="3">
    <source>
        <dbReference type="ARBA" id="ARBA00023027"/>
    </source>
</evidence>
<comment type="similarity">
    <text evidence="8">Belongs to the NqrA family.</text>
</comment>
<dbReference type="Pfam" id="PF24836">
    <property type="entry name" value="NQRA_2nd"/>
    <property type="match status" value="1"/>
</dbReference>
<keyword evidence="7 8" id="KW-0739">Sodium transport</keyword>
<evidence type="ECO:0000259" key="11">
    <source>
        <dbReference type="Pfam" id="PF24836"/>
    </source>
</evidence>
<dbReference type="InterPro" id="IPR056147">
    <property type="entry name" value="NQRA_N"/>
</dbReference>
<keyword evidence="1 8" id="KW-0813">Transport</keyword>
<evidence type="ECO:0000259" key="10">
    <source>
        <dbReference type="Pfam" id="PF11973"/>
    </source>
</evidence>
<keyword evidence="2 8" id="KW-1278">Translocase</keyword>
<dbReference type="Pfam" id="PF05896">
    <property type="entry name" value="NQRA_N"/>
    <property type="match status" value="1"/>
</dbReference>